<reference evidence="1 2" key="1">
    <citation type="journal article" date="2019" name="Nat. Ecol. Evol.">
        <title>Megaphylogeny resolves global patterns of mushroom evolution.</title>
        <authorList>
            <person name="Varga T."/>
            <person name="Krizsan K."/>
            <person name="Foldi C."/>
            <person name="Dima B."/>
            <person name="Sanchez-Garcia M."/>
            <person name="Sanchez-Ramirez S."/>
            <person name="Szollosi G.J."/>
            <person name="Szarkandi J.G."/>
            <person name="Papp V."/>
            <person name="Albert L."/>
            <person name="Andreopoulos W."/>
            <person name="Angelini C."/>
            <person name="Antonin V."/>
            <person name="Barry K.W."/>
            <person name="Bougher N.L."/>
            <person name="Buchanan P."/>
            <person name="Buyck B."/>
            <person name="Bense V."/>
            <person name="Catcheside P."/>
            <person name="Chovatia M."/>
            <person name="Cooper J."/>
            <person name="Damon W."/>
            <person name="Desjardin D."/>
            <person name="Finy P."/>
            <person name="Geml J."/>
            <person name="Haridas S."/>
            <person name="Hughes K."/>
            <person name="Justo A."/>
            <person name="Karasinski D."/>
            <person name="Kautmanova I."/>
            <person name="Kiss B."/>
            <person name="Kocsube S."/>
            <person name="Kotiranta H."/>
            <person name="LaButti K.M."/>
            <person name="Lechner B.E."/>
            <person name="Liimatainen K."/>
            <person name="Lipzen A."/>
            <person name="Lukacs Z."/>
            <person name="Mihaltcheva S."/>
            <person name="Morgado L.N."/>
            <person name="Niskanen T."/>
            <person name="Noordeloos M.E."/>
            <person name="Ohm R.A."/>
            <person name="Ortiz-Santana B."/>
            <person name="Ovrebo C."/>
            <person name="Racz N."/>
            <person name="Riley R."/>
            <person name="Savchenko A."/>
            <person name="Shiryaev A."/>
            <person name="Soop K."/>
            <person name="Spirin V."/>
            <person name="Szebenyi C."/>
            <person name="Tomsovsky M."/>
            <person name="Tulloss R.E."/>
            <person name="Uehling J."/>
            <person name="Grigoriev I.V."/>
            <person name="Vagvolgyi C."/>
            <person name="Papp T."/>
            <person name="Martin F.M."/>
            <person name="Miettinen O."/>
            <person name="Hibbett D.S."/>
            <person name="Nagy L.G."/>
        </authorList>
    </citation>
    <scope>NUCLEOTIDE SEQUENCE [LARGE SCALE GENOMIC DNA]</scope>
    <source>
        <strain evidence="1 2">CBS 121175</strain>
    </source>
</reference>
<protein>
    <submittedName>
        <fullName evidence="1">Uncharacterized protein</fullName>
    </submittedName>
</protein>
<organism evidence="1 2">
    <name type="scientific">Coprinopsis marcescibilis</name>
    <name type="common">Agaric fungus</name>
    <name type="synonym">Psathyrella marcescibilis</name>
    <dbReference type="NCBI Taxonomy" id="230819"/>
    <lineage>
        <taxon>Eukaryota</taxon>
        <taxon>Fungi</taxon>
        <taxon>Dikarya</taxon>
        <taxon>Basidiomycota</taxon>
        <taxon>Agaricomycotina</taxon>
        <taxon>Agaricomycetes</taxon>
        <taxon>Agaricomycetidae</taxon>
        <taxon>Agaricales</taxon>
        <taxon>Agaricineae</taxon>
        <taxon>Psathyrellaceae</taxon>
        <taxon>Coprinopsis</taxon>
    </lineage>
</organism>
<sequence>MLLLPPGDPSRQQPLYRISVELDLNPLLPISYVTKVARGGGSSNPARVAEFSLSLNSKRGMLTIDGISTRLSKVIHFVTGTQKVFDWTFESIRLRWDCTSRLEDGSPKCVCYIPRSTNMHHSRSDIHIATFITPPLDASPPLPPATLTVYPAGNGLLDHILVSGLVMLRLLVR</sequence>
<proteinExistence type="predicted"/>
<dbReference type="EMBL" id="ML210375">
    <property type="protein sequence ID" value="TFK18844.1"/>
    <property type="molecule type" value="Genomic_DNA"/>
</dbReference>
<accession>A0A5C3KG06</accession>
<dbReference type="OrthoDB" id="3002966at2759"/>
<evidence type="ECO:0000313" key="2">
    <source>
        <dbReference type="Proteomes" id="UP000307440"/>
    </source>
</evidence>
<keyword evidence="2" id="KW-1185">Reference proteome</keyword>
<dbReference type="AlphaFoldDB" id="A0A5C3KG06"/>
<evidence type="ECO:0000313" key="1">
    <source>
        <dbReference type="EMBL" id="TFK18844.1"/>
    </source>
</evidence>
<dbReference type="Proteomes" id="UP000307440">
    <property type="component" value="Unassembled WGS sequence"/>
</dbReference>
<name>A0A5C3KG06_COPMA</name>
<gene>
    <name evidence="1" type="ORF">FA15DRAFT_675000</name>
</gene>